<dbReference type="KEGG" id="kbi:30207609"/>
<keyword evidence="4" id="KW-1185">Reference proteome</keyword>
<name>A0A1B9GBG6_9TREE</name>
<evidence type="ECO:0000313" key="4">
    <source>
        <dbReference type="Proteomes" id="UP000092730"/>
    </source>
</evidence>
<sequence>MKVQLCFLILYTLVVHSIPIPSLEANTKNYQLQLSRSTLLDRRDTAKVEGDIVWTRSDIVEDRATDGGVFAYGDSSFYGSMGSVDTTSPDQRLSVDLPADSEWETRGWDWEVEAEAEFEGRKRDDAVETNVKKGFITVDVVSEETIGVEYQTPAFHVVNKMKEGERGVCASCLRNLDDEKREDVFVHWSKREARAEAGAETSSARNLARNDWNTDIPDHEIDDLDKWIHGRQHQQGERDIVDDEVNDLENFINSQHDWSKRMERANAKGSVPD</sequence>
<reference evidence="3" key="4">
    <citation type="submission" date="2024-02" db="EMBL/GenBank/DDBJ databases">
        <title>Comparative genomics of Cryptococcus and Kwoniella reveals pathogenesis evolution and contrasting modes of karyotype evolution via chromosome fusion or intercentromeric recombination.</title>
        <authorList>
            <person name="Coelho M.A."/>
            <person name="David-Palma M."/>
            <person name="Shea T."/>
            <person name="Bowers K."/>
            <person name="McGinley-Smith S."/>
            <person name="Mohammad A.W."/>
            <person name="Gnirke A."/>
            <person name="Yurkov A.M."/>
            <person name="Nowrousian M."/>
            <person name="Sun S."/>
            <person name="Cuomo C.A."/>
            <person name="Heitman J."/>
        </authorList>
    </citation>
    <scope>NUCLEOTIDE SEQUENCE</scope>
    <source>
        <strain evidence="3">CBS 10118</strain>
    </source>
</reference>
<dbReference type="OrthoDB" id="10628430at2759"/>
<reference evidence="3" key="2">
    <citation type="submission" date="2013-07" db="EMBL/GenBank/DDBJ databases">
        <authorList>
            <consortium name="The Broad Institute Genome Sequencing Platform"/>
            <person name="Cuomo C."/>
            <person name="Litvintseva A."/>
            <person name="Chen Y."/>
            <person name="Heitman J."/>
            <person name="Sun S."/>
            <person name="Springer D."/>
            <person name="Dromer F."/>
            <person name="Young S.K."/>
            <person name="Zeng Q."/>
            <person name="Gargeya S."/>
            <person name="Fitzgerald M."/>
            <person name="Abouelleil A."/>
            <person name="Alvarado L."/>
            <person name="Berlin A.M."/>
            <person name="Chapman S.B."/>
            <person name="Dewar J."/>
            <person name="Goldberg J."/>
            <person name="Griggs A."/>
            <person name="Gujja S."/>
            <person name="Hansen M."/>
            <person name="Howarth C."/>
            <person name="Imamovic A."/>
            <person name="Larimer J."/>
            <person name="McCowan C."/>
            <person name="Murphy C."/>
            <person name="Pearson M."/>
            <person name="Priest M."/>
            <person name="Roberts A."/>
            <person name="Saif S."/>
            <person name="Shea T."/>
            <person name="Sykes S."/>
            <person name="Wortman J."/>
            <person name="Nusbaum C."/>
            <person name="Birren B."/>
        </authorList>
    </citation>
    <scope>NUCLEOTIDE SEQUENCE</scope>
    <source>
        <strain evidence="3">CBS 10118</strain>
    </source>
</reference>
<evidence type="ECO:0000313" key="2">
    <source>
        <dbReference type="EMBL" id="OCF28351.1"/>
    </source>
</evidence>
<feature type="signal peptide" evidence="1">
    <location>
        <begin position="1"/>
        <end position="17"/>
    </location>
</feature>
<protein>
    <submittedName>
        <fullName evidence="2">Uncharacterized protein</fullName>
    </submittedName>
</protein>
<reference evidence="2" key="3">
    <citation type="submission" date="2014-01" db="EMBL/GenBank/DDBJ databases">
        <title>Evolution of pathogenesis and genome organization in the Tremellales.</title>
        <authorList>
            <person name="Cuomo C."/>
            <person name="Litvintseva A."/>
            <person name="Heitman J."/>
            <person name="Chen Y."/>
            <person name="Sun S."/>
            <person name="Springer D."/>
            <person name="Dromer F."/>
            <person name="Young S."/>
            <person name="Zeng Q."/>
            <person name="Chapman S."/>
            <person name="Gujja S."/>
            <person name="Saif S."/>
            <person name="Birren B."/>
        </authorList>
    </citation>
    <scope>NUCLEOTIDE SEQUENCE</scope>
    <source>
        <strain evidence="2">CBS 10118</strain>
    </source>
</reference>
<evidence type="ECO:0000313" key="3">
    <source>
        <dbReference type="EMBL" id="WVW82493.1"/>
    </source>
</evidence>
<dbReference type="RefSeq" id="XP_019049421.1">
    <property type="nucleotide sequence ID" value="XM_019189859.1"/>
</dbReference>
<dbReference type="EMBL" id="KI894019">
    <property type="protein sequence ID" value="OCF28351.1"/>
    <property type="molecule type" value="Genomic_DNA"/>
</dbReference>
<gene>
    <name evidence="2" type="ORF">I302_03210</name>
    <name evidence="3" type="ORF">I302_104504</name>
</gene>
<keyword evidence="1" id="KW-0732">Signal</keyword>
<evidence type="ECO:0000256" key="1">
    <source>
        <dbReference type="SAM" id="SignalP"/>
    </source>
</evidence>
<feature type="chain" id="PRO_5042334982" evidence="1">
    <location>
        <begin position="18"/>
        <end position="273"/>
    </location>
</feature>
<reference evidence="2" key="1">
    <citation type="submission" date="2013-07" db="EMBL/GenBank/DDBJ databases">
        <title>The Genome Sequence of Cryptococcus bestiolae CBS10118.</title>
        <authorList>
            <consortium name="The Broad Institute Genome Sequencing Platform"/>
            <person name="Cuomo C."/>
            <person name="Litvintseva A."/>
            <person name="Chen Y."/>
            <person name="Heitman J."/>
            <person name="Sun S."/>
            <person name="Springer D."/>
            <person name="Dromer F."/>
            <person name="Young S.K."/>
            <person name="Zeng Q."/>
            <person name="Gargeya S."/>
            <person name="Fitzgerald M."/>
            <person name="Abouelleil A."/>
            <person name="Alvarado L."/>
            <person name="Berlin A.M."/>
            <person name="Chapman S.B."/>
            <person name="Dewar J."/>
            <person name="Goldberg J."/>
            <person name="Griggs A."/>
            <person name="Gujja S."/>
            <person name="Hansen M."/>
            <person name="Howarth C."/>
            <person name="Imamovic A."/>
            <person name="Larimer J."/>
            <person name="McCowan C."/>
            <person name="Murphy C."/>
            <person name="Pearson M."/>
            <person name="Priest M."/>
            <person name="Roberts A."/>
            <person name="Saif S."/>
            <person name="Shea T."/>
            <person name="Sykes S."/>
            <person name="Wortman J."/>
            <person name="Nusbaum C."/>
            <person name="Birren B."/>
        </authorList>
    </citation>
    <scope>NUCLEOTIDE SEQUENCE [LARGE SCALE GENOMIC DNA]</scope>
    <source>
        <strain evidence="2">CBS 10118</strain>
    </source>
</reference>
<dbReference type="EMBL" id="CP144542">
    <property type="protein sequence ID" value="WVW82493.1"/>
    <property type="molecule type" value="Genomic_DNA"/>
</dbReference>
<dbReference type="VEuPathDB" id="FungiDB:I302_03210"/>
<organism evidence="2">
    <name type="scientific">Kwoniella bestiolae CBS 10118</name>
    <dbReference type="NCBI Taxonomy" id="1296100"/>
    <lineage>
        <taxon>Eukaryota</taxon>
        <taxon>Fungi</taxon>
        <taxon>Dikarya</taxon>
        <taxon>Basidiomycota</taxon>
        <taxon>Agaricomycotina</taxon>
        <taxon>Tremellomycetes</taxon>
        <taxon>Tremellales</taxon>
        <taxon>Cryptococcaceae</taxon>
        <taxon>Kwoniella</taxon>
    </lineage>
</organism>
<proteinExistence type="predicted"/>
<accession>A0A1B9GBG6</accession>
<dbReference type="GeneID" id="30207609"/>
<dbReference type="Proteomes" id="UP000092730">
    <property type="component" value="Chromosome 2"/>
</dbReference>
<dbReference type="AlphaFoldDB" id="A0A1B9GBG6"/>